<organism evidence="1 2">
    <name type="scientific">Marinifilum breve</name>
    <dbReference type="NCBI Taxonomy" id="2184082"/>
    <lineage>
        <taxon>Bacteria</taxon>
        <taxon>Pseudomonadati</taxon>
        <taxon>Bacteroidota</taxon>
        <taxon>Bacteroidia</taxon>
        <taxon>Marinilabiliales</taxon>
        <taxon>Marinifilaceae</taxon>
    </lineage>
</organism>
<dbReference type="EMBL" id="QFLI01000002">
    <property type="protein sequence ID" value="PXY02120.1"/>
    <property type="molecule type" value="Genomic_DNA"/>
</dbReference>
<dbReference type="RefSeq" id="WP_110359754.1">
    <property type="nucleotide sequence ID" value="NZ_QFLI01000002.1"/>
</dbReference>
<comment type="caution">
    <text evidence="1">The sequence shown here is derived from an EMBL/GenBank/DDBJ whole genome shotgun (WGS) entry which is preliminary data.</text>
</comment>
<dbReference type="Gene3D" id="3.40.50.1110">
    <property type="entry name" value="SGNH hydrolase"/>
    <property type="match status" value="1"/>
</dbReference>
<dbReference type="SUPFAM" id="SSF52266">
    <property type="entry name" value="SGNH hydrolase"/>
    <property type="match status" value="1"/>
</dbReference>
<proteinExistence type="predicted"/>
<dbReference type="InterPro" id="IPR036514">
    <property type="entry name" value="SGNH_hydro_sf"/>
</dbReference>
<dbReference type="Proteomes" id="UP000248079">
    <property type="component" value="Unassembled WGS sequence"/>
</dbReference>
<dbReference type="AlphaFoldDB" id="A0A2V4A438"/>
<dbReference type="SUPFAM" id="SSF56784">
    <property type="entry name" value="HAD-like"/>
    <property type="match status" value="1"/>
</dbReference>
<protein>
    <submittedName>
        <fullName evidence="1">Uncharacterized protein</fullName>
    </submittedName>
</protein>
<sequence>MENIKLVIWDLDETFWKGTLSEEGVSCVQENVDLVKWLTGRGIINSIVSKNNFLQAKEKLQEIGVWEYFIFPEIEWEGKGKLVQRVIEKCQLRAENTLFLDDNHMNLEEARFYNIGIYAMEPSFIPKIKKHPAFKGKDDSNHSRLGHYKILEKKYVDQSEHISNEEFLLTSDIRIQYLDVSIEHKARLLELLNRTNQLNYTKKRLNESEVDELIKSSNLEKKLIRVVDKYGDYGITGFYAFDLNLNQLEHFVFSCRIINLGVEQYLFEKLNFPNLEIMPDVAVQLDQSKPHWISVFEEDSSNAGQKSKNDSKERCTILFKGECDLFQMLFYLRDYKCQLLKESNYNGKNNIIINREHTQMILDSIDMSKVQKEFLENKLPFIDEESYQTKIFSKSFDVLIYSLNMDYIQEVYEHKANGLKVTFGTNNVNLTNKQEWCNTIKMYRKKRWKGINAKFLRFFSDHFIHRGKISIDDFKENLERIRSEIPSHVPIIFLNGAEVKFTANWENYPLDRIKSMNQALDEFISKANNCYLVDLRKIVLSSKDLTYSYKRYKRHCYKGIALEMIKILMTLNHRSIKKNKIAITPLMDIFKPFYRFVRRNYYELLRSVNS</sequence>
<keyword evidence="2" id="KW-1185">Reference proteome</keyword>
<accession>A0A2V4A438</accession>
<dbReference type="GO" id="GO:0016788">
    <property type="term" value="F:hydrolase activity, acting on ester bonds"/>
    <property type="evidence" value="ECO:0007669"/>
    <property type="project" value="UniProtKB-ARBA"/>
</dbReference>
<evidence type="ECO:0000313" key="2">
    <source>
        <dbReference type="Proteomes" id="UP000248079"/>
    </source>
</evidence>
<gene>
    <name evidence="1" type="ORF">DF185_05605</name>
</gene>
<dbReference type="OrthoDB" id="323926at2"/>
<name>A0A2V4A438_9BACT</name>
<dbReference type="Gene3D" id="3.40.50.1000">
    <property type="entry name" value="HAD superfamily/HAD-like"/>
    <property type="match status" value="1"/>
</dbReference>
<evidence type="ECO:0000313" key="1">
    <source>
        <dbReference type="EMBL" id="PXY02120.1"/>
    </source>
</evidence>
<reference evidence="1 2" key="1">
    <citation type="submission" date="2018-05" db="EMBL/GenBank/DDBJ databases">
        <title>Marinifilum breve JC075T sp. nov., a marine bacterium isolated from Yongle Blue Hole in the South China Sea.</title>
        <authorList>
            <person name="Fu T."/>
        </authorList>
    </citation>
    <scope>NUCLEOTIDE SEQUENCE [LARGE SCALE GENOMIC DNA]</scope>
    <source>
        <strain evidence="1 2">JC075</strain>
    </source>
</reference>
<dbReference type="InterPro" id="IPR023214">
    <property type="entry name" value="HAD_sf"/>
</dbReference>
<dbReference type="InterPro" id="IPR036412">
    <property type="entry name" value="HAD-like_sf"/>
</dbReference>